<dbReference type="OrthoDB" id="671595at2759"/>
<dbReference type="InterPro" id="IPR023796">
    <property type="entry name" value="Serpin_dom"/>
</dbReference>
<dbReference type="Proteomes" id="UP000054359">
    <property type="component" value="Unassembled WGS sequence"/>
</dbReference>
<keyword evidence="7" id="KW-0325">Glycoprotein</keyword>
<dbReference type="InterPro" id="IPR023795">
    <property type="entry name" value="Serpin_CS"/>
</dbReference>
<keyword evidence="6" id="KW-0722">Serine protease inhibitor</keyword>
<evidence type="ECO:0000256" key="8">
    <source>
        <dbReference type="RuleBase" id="RU000411"/>
    </source>
</evidence>
<comment type="similarity">
    <text evidence="2 8">Belongs to the serpin family.</text>
</comment>
<name>A0A087TC37_STEMI</name>
<dbReference type="PANTHER" id="PTHR11461:SF211">
    <property type="entry name" value="GH10112P-RELATED"/>
    <property type="match status" value="1"/>
</dbReference>
<comment type="subcellular location">
    <subcellularLocation>
        <location evidence="1">Secreted</location>
    </subcellularLocation>
</comment>
<keyword evidence="12" id="KW-1185">Reference proteome</keyword>
<keyword evidence="5 9" id="KW-0732">Signal</keyword>
<feature type="signal peptide" evidence="9">
    <location>
        <begin position="1"/>
        <end position="23"/>
    </location>
</feature>
<proteinExistence type="inferred from homology"/>
<dbReference type="InterPro" id="IPR042185">
    <property type="entry name" value="Serpin_sf_2"/>
</dbReference>
<keyword evidence="4" id="KW-0646">Protease inhibitor</keyword>
<feature type="non-terminal residue" evidence="11">
    <location>
        <position position="406"/>
    </location>
</feature>
<dbReference type="GO" id="GO:0005615">
    <property type="term" value="C:extracellular space"/>
    <property type="evidence" value="ECO:0007669"/>
    <property type="project" value="InterPro"/>
</dbReference>
<dbReference type="Gene3D" id="3.30.497.10">
    <property type="entry name" value="Antithrombin, subunit I, domain 2"/>
    <property type="match status" value="1"/>
</dbReference>
<dbReference type="CDD" id="cd19577">
    <property type="entry name" value="serpinJ_IRS-2-like"/>
    <property type="match status" value="1"/>
</dbReference>
<dbReference type="EMBL" id="KK114545">
    <property type="protein sequence ID" value="KFM62676.1"/>
    <property type="molecule type" value="Genomic_DNA"/>
</dbReference>
<gene>
    <name evidence="11" type="ORF">X975_16322</name>
</gene>
<evidence type="ECO:0000259" key="10">
    <source>
        <dbReference type="SMART" id="SM00093"/>
    </source>
</evidence>
<organism evidence="11 12">
    <name type="scientific">Stegodyphus mimosarum</name>
    <name type="common">African social velvet spider</name>
    <dbReference type="NCBI Taxonomy" id="407821"/>
    <lineage>
        <taxon>Eukaryota</taxon>
        <taxon>Metazoa</taxon>
        <taxon>Ecdysozoa</taxon>
        <taxon>Arthropoda</taxon>
        <taxon>Chelicerata</taxon>
        <taxon>Arachnida</taxon>
        <taxon>Araneae</taxon>
        <taxon>Araneomorphae</taxon>
        <taxon>Entelegynae</taxon>
        <taxon>Eresoidea</taxon>
        <taxon>Eresidae</taxon>
        <taxon>Stegodyphus</taxon>
    </lineage>
</organism>
<dbReference type="FunFam" id="3.30.497.10:FF:000031">
    <property type="entry name" value="Putative salivary serpin"/>
    <property type="match status" value="1"/>
</dbReference>
<protein>
    <submittedName>
        <fullName evidence="11">Serpin B8</fullName>
    </submittedName>
</protein>
<evidence type="ECO:0000256" key="1">
    <source>
        <dbReference type="ARBA" id="ARBA00004613"/>
    </source>
</evidence>
<dbReference type="GO" id="GO:0004867">
    <property type="term" value="F:serine-type endopeptidase inhibitor activity"/>
    <property type="evidence" value="ECO:0007669"/>
    <property type="project" value="UniProtKB-KW"/>
</dbReference>
<dbReference type="STRING" id="407821.A0A087TC37"/>
<evidence type="ECO:0000256" key="5">
    <source>
        <dbReference type="ARBA" id="ARBA00022729"/>
    </source>
</evidence>
<evidence type="ECO:0000313" key="11">
    <source>
        <dbReference type="EMBL" id="KFM62676.1"/>
    </source>
</evidence>
<keyword evidence="3" id="KW-0964">Secreted</keyword>
<dbReference type="PANTHER" id="PTHR11461">
    <property type="entry name" value="SERINE PROTEASE INHIBITOR, SERPIN"/>
    <property type="match status" value="1"/>
</dbReference>
<dbReference type="AlphaFoldDB" id="A0A087TC37"/>
<dbReference type="SMART" id="SM00093">
    <property type="entry name" value="SERPIN"/>
    <property type="match status" value="1"/>
</dbReference>
<evidence type="ECO:0000256" key="6">
    <source>
        <dbReference type="ARBA" id="ARBA00022900"/>
    </source>
</evidence>
<dbReference type="InterPro" id="IPR000215">
    <property type="entry name" value="Serpin_fam"/>
</dbReference>
<feature type="domain" description="Serpin" evidence="10">
    <location>
        <begin position="43"/>
        <end position="406"/>
    </location>
</feature>
<dbReference type="InterPro" id="IPR042178">
    <property type="entry name" value="Serpin_sf_1"/>
</dbReference>
<dbReference type="Gene3D" id="2.30.39.10">
    <property type="entry name" value="Alpha-1-antitrypsin, domain 1"/>
    <property type="match status" value="1"/>
</dbReference>
<feature type="chain" id="PRO_5001829502" evidence="9">
    <location>
        <begin position="24"/>
        <end position="406"/>
    </location>
</feature>
<evidence type="ECO:0000256" key="4">
    <source>
        <dbReference type="ARBA" id="ARBA00022690"/>
    </source>
</evidence>
<dbReference type="PROSITE" id="PS00284">
    <property type="entry name" value="SERPIN"/>
    <property type="match status" value="1"/>
</dbReference>
<evidence type="ECO:0000256" key="3">
    <source>
        <dbReference type="ARBA" id="ARBA00022525"/>
    </source>
</evidence>
<evidence type="ECO:0000256" key="2">
    <source>
        <dbReference type="ARBA" id="ARBA00009500"/>
    </source>
</evidence>
<dbReference type="Pfam" id="PF00079">
    <property type="entry name" value="Serpin"/>
    <property type="match status" value="1"/>
</dbReference>
<dbReference type="SUPFAM" id="SSF56574">
    <property type="entry name" value="Serpins"/>
    <property type="match status" value="1"/>
</dbReference>
<evidence type="ECO:0000313" key="12">
    <source>
        <dbReference type="Proteomes" id="UP000054359"/>
    </source>
</evidence>
<dbReference type="InterPro" id="IPR036186">
    <property type="entry name" value="Serpin_sf"/>
</dbReference>
<dbReference type="OMA" id="MILMNVI"/>
<evidence type="ECO:0000256" key="7">
    <source>
        <dbReference type="ARBA" id="ARBA00023180"/>
    </source>
</evidence>
<evidence type="ECO:0000256" key="9">
    <source>
        <dbReference type="SAM" id="SignalP"/>
    </source>
</evidence>
<sequence>MEKTRKRASLAILFLISWNICNAHDNSTLDCEIQKQTFSKVILNLCSKLMNEIEGDGNFFFSPLSLSIALGMLYVGARGTTRDQMADALHYKEGEDSFSNLRVSRGFRDLIRALETESDNSLSIANSIFIHKDYTVSSHYISKLKHFFGANVNYLDFTNERIVSMEKINDWVSNYTNGKISKLLIEPLNPMTVMVLINAVYFKGLWNYPFSEKLTWNSYFYKKNGTSKVVPFMILQESLNFYFDEKLNYSFLELDYVGEHMSMILILPKNTQELPKLDFTPEVLCRIRSQLQLADVMVVLPKFRMEYKRELSKDMKNLGMEKLFSDRADLSGIREENDLHVSLMVHKAVIVVDEHGSEASGVSGVGIDGRKKASEQITFWADHTFLFHIIDKRTNTVLFSGRVADP</sequence>
<accession>A0A087TC37</accession>
<reference evidence="11 12" key="1">
    <citation type="submission" date="2013-11" db="EMBL/GenBank/DDBJ databases">
        <title>Genome sequencing of Stegodyphus mimosarum.</title>
        <authorList>
            <person name="Bechsgaard J."/>
        </authorList>
    </citation>
    <scope>NUCLEOTIDE SEQUENCE [LARGE SCALE GENOMIC DNA]</scope>
</reference>